<feature type="domain" description="Enoyl reductase (ER)" evidence="3">
    <location>
        <begin position="10"/>
        <end position="326"/>
    </location>
</feature>
<name>A0A095XYM1_9CORY</name>
<evidence type="ECO:0000259" key="3">
    <source>
        <dbReference type="SMART" id="SM00829"/>
    </source>
</evidence>
<evidence type="ECO:0000256" key="1">
    <source>
        <dbReference type="ARBA" id="ARBA00022857"/>
    </source>
</evidence>
<dbReference type="Gene3D" id="3.40.50.720">
    <property type="entry name" value="NAD(P)-binding Rossmann-like Domain"/>
    <property type="match status" value="1"/>
</dbReference>
<dbReference type="SUPFAM" id="SSF50129">
    <property type="entry name" value="GroES-like"/>
    <property type="match status" value="1"/>
</dbReference>
<dbReference type="GO" id="GO:0003960">
    <property type="term" value="F:quinone reductase (NADPH) activity"/>
    <property type="evidence" value="ECO:0007669"/>
    <property type="project" value="InterPro"/>
</dbReference>
<dbReference type="Proteomes" id="UP000029548">
    <property type="component" value="Unassembled WGS sequence"/>
</dbReference>
<evidence type="ECO:0000313" key="5">
    <source>
        <dbReference type="Proteomes" id="UP000029548"/>
    </source>
</evidence>
<organism evidence="4 5">
    <name type="scientific">Corynebacterium freneyi DNF00450</name>
    <dbReference type="NCBI Taxonomy" id="1287475"/>
    <lineage>
        <taxon>Bacteria</taxon>
        <taxon>Bacillati</taxon>
        <taxon>Actinomycetota</taxon>
        <taxon>Actinomycetes</taxon>
        <taxon>Mycobacteriales</taxon>
        <taxon>Corynebacteriaceae</taxon>
        <taxon>Corynebacterium</taxon>
    </lineage>
</organism>
<dbReference type="SMART" id="SM00829">
    <property type="entry name" value="PKS_ER"/>
    <property type="match status" value="1"/>
</dbReference>
<dbReference type="PANTHER" id="PTHR48106:SF13">
    <property type="entry name" value="QUINONE OXIDOREDUCTASE-RELATED"/>
    <property type="match status" value="1"/>
</dbReference>
<dbReference type="Pfam" id="PF08240">
    <property type="entry name" value="ADH_N"/>
    <property type="match status" value="1"/>
</dbReference>
<dbReference type="AlphaFoldDB" id="A0A095XYM1"/>
<evidence type="ECO:0000256" key="2">
    <source>
        <dbReference type="ARBA" id="ARBA00023002"/>
    </source>
</evidence>
<dbReference type="InterPro" id="IPR047618">
    <property type="entry name" value="QOR-like"/>
</dbReference>
<keyword evidence="2" id="KW-0560">Oxidoreductase</keyword>
<dbReference type="GO" id="GO:0005829">
    <property type="term" value="C:cytosol"/>
    <property type="evidence" value="ECO:0007669"/>
    <property type="project" value="TreeGrafter"/>
</dbReference>
<dbReference type="Pfam" id="PF00107">
    <property type="entry name" value="ADH_zinc_N"/>
    <property type="match status" value="1"/>
</dbReference>
<dbReference type="PANTHER" id="PTHR48106">
    <property type="entry name" value="QUINONE OXIDOREDUCTASE PIG3-RELATED"/>
    <property type="match status" value="1"/>
</dbReference>
<dbReference type="GO" id="GO:0070402">
    <property type="term" value="F:NADPH binding"/>
    <property type="evidence" value="ECO:0007669"/>
    <property type="project" value="TreeGrafter"/>
</dbReference>
<gene>
    <name evidence="4" type="ORF">HMPREF1650_13215</name>
</gene>
<dbReference type="eggNOG" id="COG0604">
    <property type="taxonomic scope" value="Bacteria"/>
</dbReference>
<dbReference type="InterPro" id="IPR013154">
    <property type="entry name" value="ADH-like_N"/>
</dbReference>
<keyword evidence="1" id="KW-0521">NADP</keyword>
<protein>
    <submittedName>
        <fullName evidence="4">NADPH--quinone reductase</fullName>
    </submittedName>
</protein>
<dbReference type="CDD" id="cd05286">
    <property type="entry name" value="QOR2"/>
    <property type="match status" value="1"/>
</dbReference>
<reference evidence="4 5" key="1">
    <citation type="submission" date="2014-07" db="EMBL/GenBank/DDBJ databases">
        <authorList>
            <person name="McCorrison J."/>
            <person name="Sanka R."/>
            <person name="Torralba M."/>
            <person name="Gillis M."/>
            <person name="Haft D.H."/>
            <person name="Methe B."/>
            <person name="Sutton G."/>
            <person name="Nelson K.E."/>
        </authorList>
    </citation>
    <scope>NUCLEOTIDE SEQUENCE [LARGE SCALE GENOMIC DNA]</scope>
    <source>
        <strain evidence="4 5">DNF00450</strain>
    </source>
</reference>
<proteinExistence type="predicted"/>
<dbReference type="InterPro" id="IPR013149">
    <property type="entry name" value="ADH-like_C"/>
</dbReference>
<dbReference type="Gene3D" id="3.90.180.10">
    <property type="entry name" value="Medium-chain alcohol dehydrogenases, catalytic domain"/>
    <property type="match status" value="1"/>
</dbReference>
<dbReference type="InterPro" id="IPR020843">
    <property type="entry name" value="ER"/>
</dbReference>
<dbReference type="GO" id="GO:0035925">
    <property type="term" value="F:mRNA 3'-UTR AU-rich region binding"/>
    <property type="evidence" value="ECO:0007669"/>
    <property type="project" value="TreeGrafter"/>
</dbReference>
<dbReference type="InterPro" id="IPR011032">
    <property type="entry name" value="GroES-like_sf"/>
</dbReference>
<evidence type="ECO:0000313" key="4">
    <source>
        <dbReference type="EMBL" id="KGF14906.1"/>
    </source>
</evidence>
<dbReference type="InterPro" id="IPR036291">
    <property type="entry name" value="NAD(P)-bd_dom_sf"/>
</dbReference>
<dbReference type="SUPFAM" id="SSF51735">
    <property type="entry name" value="NAD(P)-binding Rossmann-fold domains"/>
    <property type="match status" value="1"/>
</dbReference>
<dbReference type="RefSeq" id="WP_035124050.1">
    <property type="nucleotide sequence ID" value="NZ_JRNE01000088.1"/>
</dbReference>
<dbReference type="EMBL" id="JRNE01000088">
    <property type="protein sequence ID" value="KGF14906.1"/>
    <property type="molecule type" value="Genomic_DNA"/>
</dbReference>
<comment type="caution">
    <text evidence="4">The sequence shown here is derived from an EMBL/GenBank/DDBJ whole genome shotgun (WGS) entry which is preliminary data.</text>
</comment>
<accession>A0A095XYM1</accession>
<sequence length="328" mass="34140">MRGILIESFGGPDHLLFREDLPDPVPGDGEVLVSVDAVGVNFTDVYQREGIYPRPLPFTPGAEGVGRIVALGPGGADGSGDGGWRVGDRVAWCNAPDSYAELVAVPVDSLVAVPDAIDDDVAASILLQGLTAHFLVHDVGRLSAGYTVLLTAGAGGVGLLLTQLAVAAGARVATIVSTDAKEALSREAGADLVLRYDDDVPARIAEWTGGVGVDVVFDGVGRATFDTSLRCARVRGLVALFGAASGAVPPMDPQKLNEHGSLFLTRPHLRHFIRDRAELAARADDVMAAIKDGTLSVRVGDRFPLSDAAEAHRALQARSTTGSVVLIP</sequence>